<accession>B9SRU9</accession>
<dbReference type="InParanoid" id="B9SRU9"/>
<sequence length="56" mass="6198">MAKAYAFMDAVRLAKNYNLLYIPMSCNKVVDWIASATLGDAVPNCWMATKPCLLEA</sequence>
<keyword evidence="2" id="KW-1185">Reference proteome</keyword>
<evidence type="ECO:0000313" key="2">
    <source>
        <dbReference type="Proteomes" id="UP000008311"/>
    </source>
</evidence>
<gene>
    <name evidence="1" type="ORF">RCOM_0516200</name>
</gene>
<evidence type="ECO:0000313" key="1">
    <source>
        <dbReference type="EMBL" id="EEF33630.1"/>
    </source>
</evidence>
<proteinExistence type="predicted"/>
<dbReference type="AlphaFoldDB" id="B9SRU9"/>
<organism evidence="1 2">
    <name type="scientific">Ricinus communis</name>
    <name type="common">Castor bean</name>
    <dbReference type="NCBI Taxonomy" id="3988"/>
    <lineage>
        <taxon>Eukaryota</taxon>
        <taxon>Viridiplantae</taxon>
        <taxon>Streptophyta</taxon>
        <taxon>Embryophyta</taxon>
        <taxon>Tracheophyta</taxon>
        <taxon>Spermatophyta</taxon>
        <taxon>Magnoliopsida</taxon>
        <taxon>eudicotyledons</taxon>
        <taxon>Gunneridae</taxon>
        <taxon>Pentapetalae</taxon>
        <taxon>rosids</taxon>
        <taxon>fabids</taxon>
        <taxon>Malpighiales</taxon>
        <taxon>Euphorbiaceae</taxon>
        <taxon>Acalyphoideae</taxon>
        <taxon>Acalypheae</taxon>
        <taxon>Ricinus</taxon>
    </lineage>
</organism>
<name>B9SRU9_RICCO</name>
<reference evidence="2" key="1">
    <citation type="journal article" date="2010" name="Nat. Biotechnol.">
        <title>Draft genome sequence of the oilseed species Ricinus communis.</title>
        <authorList>
            <person name="Chan A.P."/>
            <person name="Crabtree J."/>
            <person name="Zhao Q."/>
            <person name="Lorenzi H."/>
            <person name="Orvis J."/>
            <person name="Puiu D."/>
            <person name="Melake-Berhan A."/>
            <person name="Jones K.M."/>
            <person name="Redman J."/>
            <person name="Chen G."/>
            <person name="Cahoon E.B."/>
            <person name="Gedil M."/>
            <person name="Stanke M."/>
            <person name="Haas B.J."/>
            <person name="Wortman J.R."/>
            <person name="Fraser-Liggett C.M."/>
            <person name="Ravel J."/>
            <person name="Rabinowicz P.D."/>
        </authorList>
    </citation>
    <scope>NUCLEOTIDE SEQUENCE [LARGE SCALE GENOMIC DNA]</scope>
    <source>
        <strain evidence="2">cv. Hale</strain>
    </source>
</reference>
<dbReference type="EMBL" id="EQ974104">
    <property type="protein sequence ID" value="EEF33630.1"/>
    <property type="molecule type" value="Genomic_DNA"/>
</dbReference>
<dbReference type="Proteomes" id="UP000008311">
    <property type="component" value="Unassembled WGS sequence"/>
</dbReference>
<protein>
    <submittedName>
        <fullName evidence="1">Uncharacterized protein</fullName>
    </submittedName>
</protein>